<dbReference type="AlphaFoldDB" id="A0A1N6Y9M6"/>
<accession>A0A1N6Y9M6</accession>
<dbReference type="OrthoDB" id="42776at2157"/>
<dbReference type="Proteomes" id="UP000187321">
    <property type="component" value="Chromosome"/>
</dbReference>
<dbReference type="RefSeq" id="WP_076578398.1">
    <property type="nucleotide sequence ID" value="NZ_CP019327.1"/>
</dbReference>
<reference evidence="2 5" key="1">
    <citation type="submission" date="2017-01" db="EMBL/GenBank/DDBJ databases">
        <title>Complete genome sequence of Haloterrigena daqingensis type strain (JX313T).</title>
        <authorList>
            <person name="Shuang W."/>
        </authorList>
    </citation>
    <scope>NUCLEOTIDE SEQUENCE [LARGE SCALE GENOMIC DNA]</scope>
    <source>
        <strain evidence="2 5">JX313</strain>
    </source>
</reference>
<reference evidence="3 4" key="2">
    <citation type="submission" date="2017-01" db="EMBL/GenBank/DDBJ databases">
        <authorList>
            <person name="Mah S.A."/>
            <person name="Swanson W.J."/>
            <person name="Moy G.W."/>
            <person name="Vacquier V.D."/>
        </authorList>
    </citation>
    <scope>NUCLEOTIDE SEQUENCE [LARGE SCALE GENOMIC DNA]</scope>
    <source>
        <strain evidence="3 4">CGMCC 1.8909</strain>
    </source>
</reference>
<feature type="domain" description="CoA-binding" evidence="1">
    <location>
        <begin position="12"/>
        <end position="105"/>
    </location>
</feature>
<sequence length="136" mass="14863">MPLDTPAELEDVLDAETIAVVGCSSTPGKAAHDVPKYLLEQGYDVIPVNPFADEIFGRSVPDTLADVDDEIDVVCVFRPSEEVGEIVDAALEREDVDVVWTQQGIRDDDAAARVEADGRAVVQDRCMKVEHRRLVA</sequence>
<evidence type="ECO:0000313" key="3">
    <source>
        <dbReference type="EMBL" id="SIR11332.1"/>
    </source>
</evidence>
<gene>
    <name evidence="2" type="ORF">BB347_03365</name>
    <name evidence="3" type="ORF">SAMN05421809_0371</name>
</gene>
<dbReference type="Pfam" id="PF13380">
    <property type="entry name" value="CoA_binding_2"/>
    <property type="match status" value="1"/>
</dbReference>
<dbReference type="PANTHER" id="PTHR33303">
    <property type="entry name" value="CYTOPLASMIC PROTEIN-RELATED"/>
    <property type="match status" value="1"/>
</dbReference>
<name>A0A1N6Y9M6_9EURY</name>
<dbReference type="InterPro" id="IPR036291">
    <property type="entry name" value="NAD(P)-bd_dom_sf"/>
</dbReference>
<dbReference type="Proteomes" id="UP000185687">
    <property type="component" value="Unassembled WGS sequence"/>
</dbReference>
<dbReference type="KEGG" id="hda:BB347_03365"/>
<dbReference type="EMBL" id="CP019327">
    <property type="protein sequence ID" value="APX98120.1"/>
    <property type="molecule type" value="Genomic_DNA"/>
</dbReference>
<organism evidence="3 4">
    <name type="scientific">Natronorubrum daqingense</name>
    <dbReference type="NCBI Taxonomy" id="588898"/>
    <lineage>
        <taxon>Archaea</taxon>
        <taxon>Methanobacteriati</taxon>
        <taxon>Methanobacteriota</taxon>
        <taxon>Stenosarchaea group</taxon>
        <taxon>Halobacteria</taxon>
        <taxon>Halobacteriales</taxon>
        <taxon>Natrialbaceae</taxon>
        <taxon>Natronorubrum</taxon>
    </lineage>
</organism>
<dbReference type="SMART" id="SM00881">
    <property type="entry name" value="CoA_binding"/>
    <property type="match status" value="1"/>
</dbReference>
<protein>
    <submittedName>
        <fullName evidence="2">CoA-binding protein</fullName>
    </submittedName>
</protein>
<dbReference type="InterPro" id="IPR003781">
    <property type="entry name" value="CoA-bd"/>
</dbReference>
<dbReference type="GeneID" id="30954950"/>
<dbReference type="SUPFAM" id="SSF51735">
    <property type="entry name" value="NAD(P)-binding Rossmann-fold domains"/>
    <property type="match status" value="1"/>
</dbReference>
<dbReference type="STRING" id="588898.BB347_03365"/>
<dbReference type="EMBL" id="FTNP01000001">
    <property type="protein sequence ID" value="SIR11332.1"/>
    <property type="molecule type" value="Genomic_DNA"/>
</dbReference>
<proteinExistence type="predicted"/>
<evidence type="ECO:0000313" key="2">
    <source>
        <dbReference type="EMBL" id="APX98120.1"/>
    </source>
</evidence>
<evidence type="ECO:0000313" key="4">
    <source>
        <dbReference type="Proteomes" id="UP000185687"/>
    </source>
</evidence>
<evidence type="ECO:0000259" key="1">
    <source>
        <dbReference type="SMART" id="SM00881"/>
    </source>
</evidence>
<keyword evidence="4" id="KW-1185">Reference proteome</keyword>
<dbReference type="PANTHER" id="PTHR33303:SF2">
    <property type="entry name" value="COA-BINDING DOMAIN-CONTAINING PROTEIN"/>
    <property type="match status" value="1"/>
</dbReference>
<evidence type="ECO:0000313" key="5">
    <source>
        <dbReference type="Proteomes" id="UP000187321"/>
    </source>
</evidence>
<dbReference type="Gene3D" id="3.40.50.720">
    <property type="entry name" value="NAD(P)-binding Rossmann-like Domain"/>
    <property type="match status" value="1"/>
</dbReference>